<dbReference type="Proteomes" id="UP000185323">
    <property type="component" value="Segment"/>
</dbReference>
<proteinExistence type="predicted"/>
<protein>
    <submittedName>
        <fullName evidence="1">Uncharacterized protein</fullName>
    </submittedName>
</protein>
<sequence>MSLSNESMKKLVENVGPDVFHLIASDPYYTETFMNLLPGAITEVIGDTSPELIGALGISIMNRIEFVGDDDGGDNKAAKVWEERYRSLFRYVKNTYASEYVDGAEYGQMGTMYGDFTSTSELD</sequence>
<accession>A0A0E3F3U3</accession>
<dbReference type="EMBL" id="KJ019052">
    <property type="protein sequence ID" value="AIX19965.1"/>
    <property type="molecule type" value="Genomic_DNA"/>
</dbReference>
<gene>
    <name evidence="1" type="ORF">Syn7803C7_74</name>
</gene>
<name>A0A0E3F3U3_9CAUD</name>
<dbReference type="KEGG" id="vg:24171927"/>
<keyword evidence="2" id="KW-1185">Reference proteome</keyword>
<organism evidence="1 2">
    <name type="scientific">Synechococcus phage ACG-2014f_Syn7803C7</name>
    <dbReference type="NCBI Taxonomy" id="2790345"/>
    <lineage>
        <taxon>Viruses</taxon>
        <taxon>Duplodnaviria</taxon>
        <taxon>Heunggongvirae</taxon>
        <taxon>Uroviricota</taxon>
        <taxon>Caudoviricetes</taxon>
        <taxon>Pantevenvirales</taxon>
        <taxon>Kyanoviridae</taxon>
        <taxon>Atlauavirus</taxon>
        <taxon>Atlauavirus acg2014f</taxon>
    </lineage>
</organism>
<evidence type="ECO:0000313" key="2">
    <source>
        <dbReference type="Proteomes" id="UP000185323"/>
    </source>
</evidence>
<reference evidence="1 2" key="1">
    <citation type="submission" date="2013-12" db="EMBL/GenBank/DDBJ databases">
        <title>Ecological redundancy of diverse viral populations within a natural community.</title>
        <authorList>
            <person name="Gregory A.C."/>
            <person name="LaButti K."/>
            <person name="Copeland A."/>
            <person name="Woyke T."/>
            <person name="Sullivan M.B."/>
        </authorList>
    </citation>
    <scope>NUCLEOTIDE SEQUENCE [LARGE SCALE GENOMIC DNA]</scope>
    <source>
        <strain evidence="1">Syn7803C7</strain>
    </source>
</reference>
<evidence type="ECO:0000313" key="1">
    <source>
        <dbReference type="EMBL" id="AIX19965.1"/>
    </source>
</evidence>